<feature type="domain" description="DNA2/NAM7 helicase helicase" evidence="1">
    <location>
        <begin position="95"/>
        <end position="199"/>
    </location>
</feature>
<accession>A0AAD4BCE1</accession>
<sequence length="507" mass="57085">MSPEKVWMTAEFADTPDKAEPAKAPTVLPEPSFPPVAEPYPSYVNDAAGFFTALGQDDVPAVPFGNRALETLLEEPEVWEMSQYERQTLHAFWIEEARMHMQRNQQDEFDRLRKKHADKVREYIEIKEEDRRVLLKNVKIIGCTTAGAAKLGTLRSLSPKVQMVEEAGQVLEAHVLGSLVPPVQHLILIGDPLQLRPTLNNFATDAPKDIEPNKMHRNTLYKGLQDHELVKKYLDVRGMVKNMFFIIHNHKENGGTDDTASKYNVYEGCPGGQVAVVIDGRDQAALDDREGDKEDAGGAFLREAIQHVKARLRTVDNYQGEEGKIIILSLVRNVGGDDDDLEKQMISQHTRVNIGFLKSENRTNVALSRAREGLYIFGNAESLSAKSRMWRTIIEELDAQDALSPASPVACHRYPDTVEYVSFPGQLCRIAPDGGCMEQCDTLLKCRHLCPFKVSVPCYQLDMLESVRCNEEVEKQLSDCFSREALDSLLAGIRELRWEDVMNSELC</sequence>
<organism evidence="3 4">
    <name type="scientific">Boletus edulis BED1</name>
    <dbReference type="NCBI Taxonomy" id="1328754"/>
    <lineage>
        <taxon>Eukaryota</taxon>
        <taxon>Fungi</taxon>
        <taxon>Dikarya</taxon>
        <taxon>Basidiomycota</taxon>
        <taxon>Agaricomycotina</taxon>
        <taxon>Agaricomycetes</taxon>
        <taxon>Agaricomycetidae</taxon>
        <taxon>Boletales</taxon>
        <taxon>Boletineae</taxon>
        <taxon>Boletaceae</taxon>
        <taxon>Boletoideae</taxon>
        <taxon>Boletus</taxon>
    </lineage>
</organism>
<dbReference type="PANTHER" id="PTHR10887">
    <property type="entry name" value="DNA2/NAM7 HELICASE FAMILY"/>
    <property type="match status" value="1"/>
</dbReference>
<dbReference type="GO" id="GO:0031380">
    <property type="term" value="C:nuclear RNA-directed RNA polymerase complex"/>
    <property type="evidence" value="ECO:0007669"/>
    <property type="project" value="TreeGrafter"/>
</dbReference>
<dbReference type="AlphaFoldDB" id="A0AAD4BCE1"/>
<dbReference type="EMBL" id="WHUW01000216">
    <property type="protein sequence ID" value="KAF8417740.1"/>
    <property type="molecule type" value="Genomic_DNA"/>
</dbReference>
<keyword evidence="4" id="KW-1185">Reference proteome</keyword>
<dbReference type="Proteomes" id="UP001194468">
    <property type="component" value="Unassembled WGS sequence"/>
</dbReference>
<name>A0AAD4BCE1_BOLED</name>
<dbReference type="GO" id="GO:0031048">
    <property type="term" value="P:regulatory ncRNA-mediated heterochromatin formation"/>
    <property type="evidence" value="ECO:0007669"/>
    <property type="project" value="TreeGrafter"/>
</dbReference>
<dbReference type="GO" id="GO:0004386">
    <property type="term" value="F:helicase activity"/>
    <property type="evidence" value="ECO:0007669"/>
    <property type="project" value="InterPro"/>
</dbReference>
<protein>
    <submittedName>
        <fullName evidence="3">AAA domain-containing protein</fullName>
    </submittedName>
</protein>
<gene>
    <name evidence="3" type="ORF">L210DRAFT_3511329</name>
</gene>
<reference evidence="3" key="1">
    <citation type="submission" date="2019-10" db="EMBL/GenBank/DDBJ databases">
        <authorList>
            <consortium name="DOE Joint Genome Institute"/>
            <person name="Kuo A."/>
            <person name="Miyauchi S."/>
            <person name="Kiss E."/>
            <person name="Drula E."/>
            <person name="Kohler A."/>
            <person name="Sanchez-Garcia M."/>
            <person name="Andreopoulos B."/>
            <person name="Barry K.W."/>
            <person name="Bonito G."/>
            <person name="Buee M."/>
            <person name="Carver A."/>
            <person name="Chen C."/>
            <person name="Cichocki N."/>
            <person name="Clum A."/>
            <person name="Culley D."/>
            <person name="Crous P.W."/>
            <person name="Fauchery L."/>
            <person name="Girlanda M."/>
            <person name="Hayes R."/>
            <person name="Keri Z."/>
            <person name="LaButti K."/>
            <person name="Lipzen A."/>
            <person name="Lombard V."/>
            <person name="Magnuson J."/>
            <person name="Maillard F."/>
            <person name="Morin E."/>
            <person name="Murat C."/>
            <person name="Nolan M."/>
            <person name="Ohm R."/>
            <person name="Pangilinan J."/>
            <person name="Pereira M."/>
            <person name="Perotto S."/>
            <person name="Peter M."/>
            <person name="Riley R."/>
            <person name="Sitrit Y."/>
            <person name="Stielow B."/>
            <person name="Szollosi G."/>
            <person name="Zifcakova L."/>
            <person name="Stursova M."/>
            <person name="Spatafora J.W."/>
            <person name="Tedersoo L."/>
            <person name="Vaario L.-M."/>
            <person name="Yamada A."/>
            <person name="Yan M."/>
            <person name="Wang P."/>
            <person name="Xu J."/>
            <person name="Bruns T."/>
            <person name="Baldrian P."/>
            <person name="Vilgalys R."/>
            <person name="Henrissat B."/>
            <person name="Grigoriev I.V."/>
            <person name="Hibbett D."/>
            <person name="Nagy L.G."/>
            <person name="Martin F.M."/>
        </authorList>
    </citation>
    <scope>NUCLEOTIDE SEQUENCE</scope>
    <source>
        <strain evidence="3">BED1</strain>
    </source>
</reference>
<dbReference type="InterPro" id="IPR047187">
    <property type="entry name" value="SF1_C_Upf1"/>
</dbReference>
<dbReference type="InterPro" id="IPR041679">
    <property type="entry name" value="DNA2/NAM7-like_C"/>
</dbReference>
<evidence type="ECO:0000313" key="3">
    <source>
        <dbReference type="EMBL" id="KAF8417740.1"/>
    </source>
</evidence>
<evidence type="ECO:0000313" key="4">
    <source>
        <dbReference type="Proteomes" id="UP001194468"/>
    </source>
</evidence>
<dbReference type="Pfam" id="PF13086">
    <property type="entry name" value="AAA_11"/>
    <property type="match status" value="1"/>
</dbReference>
<dbReference type="CDD" id="cd18808">
    <property type="entry name" value="SF1_C_Upf1"/>
    <property type="match status" value="1"/>
</dbReference>
<dbReference type="SUPFAM" id="SSF52540">
    <property type="entry name" value="P-loop containing nucleoside triphosphate hydrolases"/>
    <property type="match status" value="1"/>
</dbReference>
<feature type="domain" description="DNA2/NAM7 helicase-like C-terminal" evidence="2">
    <location>
        <begin position="309"/>
        <end position="380"/>
    </location>
</feature>
<dbReference type="Gene3D" id="3.40.50.300">
    <property type="entry name" value="P-loop containing nucleotide triphosphate hydrolases"/>
    <property type="match status" value="1"/>
</dbReference>
<evidence type="ECO:0000259" key="2">
    <source>
        <dbReference type="Pfam" id="PF13087"/>
    </source>
</evidence>
<dbReference type="Pfam" id="PF13087">
    <property type="entry name" value="AAA_12"/>
    <property type="match status" value="1"/>
</dbReference>
<dbReference type="InterPro" id="IPR027417">
    <property type="entry name" value="P-loop_NTPase"/>
</dbReference>
<comment type="caution">
    <text evidence="3">The sequence shown here is derived from an EMBL/GenBank/DDBJ whole genome shotgun (WGS) entry which is preliminary data.</text>
</comment>
<dbReference type="InterPro" id="IPR041677">
    <property type="entry name" value="DNA2/NAM7_AAA_11"/>
</dbReference>
<dbReference type="InterPro" id="IPR045055">
    <property type="entry name" value="DNA2/NAM7-like"/>
</dbReference>
<reference evidence="3" key="2">
    <citation type="journal article" date="2020" name="Nat. Commun.">
        <title>Large-scale genome sequencing of mycorrhizal fungi provides insights into the early evolution of symbiotic traits.</title>
        <authorList>
            <person name="Miyauchi S."/>
            <person name="Kiss E."/>
            <person name="Kuo A."/>
            <person name="Drula E."/>
            <person name="Kohler A."/>
            <person name="Sanchez-Garcia M."/>
            <person name="Morin E."/>
            <person name="Andreopoulos B."/>
            <person name="Barry K.W."/>
            <person name="Bonito G."/>
            <person name="Buee M."/>
            <person name="Carver A."/>
            <person name="Chen C."/>
            <person name="Cichocki N."/>
            <person name="Clum A."/>
            <person name="Culley D."/>
            <person name="Crous P.W."/>
            <person name="Fauchery L."/>
            <person name="Girlanda M."/>
            <person name="Hayes R.D."/>
            <person name="Keri Z."/>
            <person name="LaButti K."/>
            <person name="Lipzen A."/>
            <person name="Lombard V."/>
            <person name="Magnuson J."/>
            <person name="Maillard F."/>
            <person name="Murat C."/>
            <person name="Nolan M."/>
            <person name="Ohm R.A."/>
            <person name="Pangilinan J."/>
            <person name="Pereira M.F."/>
            <person name="Perotto S."/>
            <person name="Peter M."/>
            <person name="Pfister S."/>
            <person name="Riley R."/>
            <person name="Sitrit Y."/>
            <person name="Stielow J.B."/>
            <person name="Szollosi G."/>
            <person name="Zifcakova L."/>
            <person name="Stursova M."/>
            <person name="Spatafora J.W."/>
            <person name="Tedersoo L."/>
            <person name="Vaario L.M."/>
            <person name="Yamada A."/>
            <person name="Yan M."/>
            <person name="Wang P."/>
            <person name="Xu J."/>
            <person name="Bruns T."/>
            <person name="Baldrian P."/>
            <person name="Vilgalys R."/>
            <person name="Dunand C."/>
            <person name="Henrissat B."/>
            <person name="Grigoriev I.V."/>
            <person name="Hibbett D."/>
            <person name="Nagy L.G."/>
            <person name="Martin F.M."/>
        </authorList>
    </citation>
    <scope>NUCLEOTIDE SEQUENCE</scope>
    <source>
        <strain evidence="3">BED1</strain>
    </source>
</reference>
<evidence type="ECO:0000259" key="1">
    <source>
        <dbReference type="Pfam" id="PF13086"/>
    </source>
</evidence>
<dbReference type="PANTHER" id="PTHR10887:SF341">
    <property type="entry name" value="NFX1-TYPE ZINC FINGER-CONTAINING PROTEIN 1"/>
    <property type="match status" value="1"/>
</dbReference>
<proteinExistence type="predicted"/>